<name>A0ABW3YRZ5_9ACTN</name>
<evidence type="ECO:0000313" key="2">
    <source>
        <dbReference type="EMBL" id="MFD1326267.1"/>
    </source>
</evidence>
<comment type="caution">
    <text evidence="2">The sequence shown here is derived from an EMBL/GenBank/DDBJ whole genome shotgun (WGS) entry which is preliminary data.</text>
</comment>
<dbReference type="Proteomes" id="UP001597260">
    <property type="component" value="Unassembled WGS sequence"/>
</dbReference>
<evidence type="ECO:0000313" key="3">
    <source>
        <dbReference type="Proteomes" id="UP001597260"/>
    </source>
</evidence>
<dbReference type="RefSeq" id="WP_377579546.1">
    <property type="nucleotide sequence ID" value="NZ_JBHTMP010000168.1"/>
</dbReference>
<feature type="region of interest" description="Disordered" evidence="1">
    <location>
        <begin position="285"/>
        <end position="312"/>
    </location>
</feature>
<dbReference type="EMBL" id="JBHTMP010000168">
    <property type="protein sequence ID" value="MFD1326267.1"/>
    <property type="molecule type" value="Genomic_DNA"/>
</dbReference>
<gene>
    <name evidence="2" type="ORF">ACFQ4H_34830</name>
</gene>
<protein>
    <submittedName>
        <fullName evidence="2">Uncharacterized protein</fullName>
    </submittedName>
</protein>
<proteinExistence type="predicted"/>
<evidence type="ECO:0000256" key="1">
    <source>
        <dbReference type="SAM" id="MobiDB-lite"/>
    </source>
</evidence>
<reference evidence="3" key="1">
    <citation type="journal article" date="2019" name="Int. J. Syst. Evol. Microbiol.">
        <title>The Global Catalogue of Microorganisms (GCM) 10K type strain sequencing project: providing services to taxonomists for standard genome sequencing and annotation.</title>
        <authorList>
            <consortium name="The Broad Institute Genomics Platform"/>
            <consortium name="The Broad Institute Genome Sequencing Center for Infectious Disease"/>
            <person name="Wu L."/>
            <person name="Ma J."/>
        </authorList>
    </citation>
    <scope>NUCLEOTIDE SEQUENCE [LARGE SCALE GENOMIC DNA]</scope>
    <source>
        <strain evidence="3">JCM 31037</strain>
    </source>
</reference>
<accession>A0ABW3YRZ5</accession>
<organism evidence="2 3">
    <name type="scientific">Micromonospora sonneratiae</name>
    <dbReference type="NCBI Taxonomy" id="1184706"/>
    <lineage>
        <taxon>Bacteria</taxon>
        <taxon>Bacillati</taxon>
        <taxon>Actinomycetota</taxon>
        <taxon>Actinomycetes</taxon>
        <taxon>Micromonosporales</taxon>
        <taxon>Micromonosporaceae</taxon>
        <taxon>Micromonospora</taxon>
    </lineage>
</organism>
<sequence>MQRVRDLSAGVNDYASNYRDWQNFDQRGRVTDPGWADLHGVDPLNSVELANRIMGIDPQTHQFHVIDQAIAVAKIGDVMGPEFEVHAANTLARSLPMDLDHARARLSPEDFARLEPSIRERPAAFYDPVSGVTFVNHEGVARSPITQGDAHFPRPISAVAATVVHEGMHALQPNNALLNDMLLAMPDRAEASQLRALLTFEREFQGFAAQQQFLQGLTGNRSPDFATDPRIPATDRYHRLASYTPAELRDHVVTQYQIPGIPHDVLTRFPDLTPENVVAQARSAIAESTHPNPGERRPGGLVGPITRDIAQQ</sequence>
<keyword evidence="3" id="KW-1185">Reference proteome</keyword>
<feature type="non-terminal residue" evidence="2">
    <location>
        <position position="312"/>
    </location>
</feature>